<reference evidence="1" key="2">
    <citation type="submission" date="2025-08" db="UniProtKB">
        <authorList>
            <consortium name="Ensembl"/>
        </authorList>
    </citation>
    <scope>IDENTIFICATION</scope>
</reference>
<dbReference type="PANTHER" id="PTHR37349:SF1">
    <property type="entry name" value="TESTIS-EXPRESSED PROTEIN 12"/>
    <property type="match status" value="1"/>
</dbReference>
<dbReference type="PANTHER" id="PTHR37349">
    <property type="entry name" value="TESTIS-EXPRESSED PROTEIN 12"/>
    <property type="match status" value="1"/>
</dbReference>
<reference evidence="1" key="3">
    <citation type="submission" date="2025-09" db="UniProtKB">
        <authorList>
            <consortium name="Ensembl"/>
        </authorList>
    </citation>
    <scope>IDENTIFICATION</scope>
</reference>
<dbReference type="Pfam" id="PF15219">
    <property type="entry name" value="TEX12"/>
    <property type="match status" value="1"/>
</dbReference>
<dbReference type="InterPro" id="IPR029193">
    <property type="entry name" value="TEX12"/>
</dbReference>
<dbReference type="Ensembl" id="ENSMMDT00005021917.1">
    <property type="protein sequence ID" value="ENSMMDP00005021431.1"/>
    <property type="gene ID" value="ENSMMDG00005010477.1"/>
</dbReference>
<dbReference type="AlphaFoldDB" id="A0A667YJK5"/>
<protein>
    <submittedName>
        <fullName evidence="1">Si:dkey-40g16.5</fullName>
    </submittedName>
</protein>
<dbReference type="GeneTree" id="ENSGT00990000204384"/>
<evidence type="ECO:0000313" key="2">
    <source>
        <dbReference type="Proteomes" id="UP000472263"/>
    </source>
</evidence>
<organism evidence="1 2">
    <name type="scientific">Myripristis murdjan</name>
    <name type="common">pinecone soldierfish</name>
    <dbReference type="NCBI Taxonomy" id="586833"/>
    <lineage>
        <taxon>Eukaryota</taxon>
        <taxon>Metazoa</taxon>
        <taxon>Chordata</taxon>
        <taxon>Craniata</taxon>
        <taxon>Vertebrata</taxon>
        <taxon>Euteleostomi</taxon>
        <taxon>Actinopterygii</taxon>
        <taxon>Neopterygii</taxon>
        <taxon>Teleostei</taxon>
        <taxon>Neoteleostei</taxon>
        <taxon>Acanthomorphata</taxon>
        <taxon>Holocentriformes</taxon>
        <taxon>Holocentridae</taxon>
        <taxon>Myripristis</taxon>
    </lineage>
</organism>
<dbReference type="Proteomes" id="UP000472263">
    <property type="component" value="Chromosome 13"/>
</dbReference>
<name>A0A667YJK5_9TELE</name>
<accession>A0A667YJK5</accession>
<sequence length="93" mass="10268">KSPPKKKKPISSKSSALDSADLFEATVAGANREVSRLFSKYAEVLSERATADVSQVNELEGILMEARSLECHLKEKKDHLRRTLALISDQLQG</sequence>
<proteinExistence type="predicted"/>
<evidence type="ECO:0000313" key="1">
    <source>
        <dbReference type="Ensembl" id="ENSMMDP00005021431.1"/>
    </source>
</evidence>
<reference evidence="1" key="1">
    <citation type="submission" date="2019-06" db="EMBL/GenBank/DDBJ databases">
        <authorList>
            <consortium name="Wellcome Sanger Institute Data Sharing"/>
        </authorList>
    </citation>
    <scope>NUCLEOTIDE SEQUENCE [LARGE SCALE GENOMIC DNA]</scope>
</reference>
<keyword evidence="2" id="KW-1185">Reference proteome</keyword>
<dbReference type="InParanoid" id="A0A667YJK5"/>